<evidence type="ECO:0000313" key="3">
    <source>
        <dbReference type="Proteomes" id="UP000596205"/>
    </source>
</evidence>
<dbReference type="AlphaFoldDB" id="A0A7T7AJD5"/>
<feature type="region of interest" description="Disordered" evidence="1">
    <location>
        <begin position="232"/>
        <end position="272"/>
    </location>
</feature>
<dbReference type="Proteomes" id="UP000596205">
    <property type="component" value="Chromosome 2"/>
</dbReference>
<gene>
    <name evidence="2" type="ORF">JFN94_26000</name>
</gene>
<evidence type="ECO:0000313" key="2">
    <source>
        <dbReference type="EMBL" id="QQK04785.1"/>
    </source>
</evidence>
<sequence>MAGDWIKMRTNLWDDPRVSNLCDLTGCSEAAVIGGLYWLWATADDHSADGEMHGLTLAAIARKTGVPNLGTALRDIGWIEEIEGGIRLIRFNEHNGTSAKKRAQTGKRVATHRSNADVTQGALQDDGSGVTGALAREEKRREELKTDGTSTDVGESRASAIEKARPSELSAAMRRNSIEAQPGDPRVIAAAKAGVTAETIEAACAEAKSAKPNERISAGYVLSIATRWTADAAKPPARASPQPTWSDQNASTIAALTGRSRTHEPDDRTIDV</sequence>
<dbReference type="RefSeq" id="WP_199568827.1">
    <property type="nucleotide sequence ID" value="NZ_CP066770.1"/>
</dbReference>
<proteinExistence type="predicted"/>
<protein>
    <submittedName>
        <fullName evidence="2">Uncharacterized protein</fullName>
    </submittedName>
</protein>
<reference evidence="2 3" key="1">
    <citation type="submission" date="2020-12" db="EMBL/GenBank/DDBJ databases">
        <title>Complete genome sequence of Burkholderia anthina BJQ0011.</title>
        <authorList>
            <person name="Xu Y."/>
        </authorList>
    </citation>
    <scope>NUCLEOTIDE SEQUENCE [LARGE SCALE GENOMIC DNA]</scope>
    <source>
        <strain evidence="2 3">BJQ0011</strain>
    </source>
</reference>
<feature type="compositionally biased region" description="Polar residues" evidence="1">
    <location>
        <begin position="112"/>
        <end position="122"/>
    </location>
</feature>
<feature type="compositionally biased region" description="Basic and acidic residues" evidence="1">
    <location>
        <begin position="135"/>
        <end position="146"/>
    </location>
</feature>
<dbReference type="EMBL" id="CP066770">
    <property type="protein sequence ID" value="QQK04785.1"/>
    <property type="molecule type" value="Genomic_DNA"/>
</dbReference>
<feature type="compositionally biased region" description="Basic and acidic residues" evidence="1">
    <location>
        <begin position="261"/>
        <end position="272"/>
    </location>
</feature>
<feature type="region of interest" description="Disordered" evidence="1">
    <location>
        <begin position="99"/>
        <end position="169"/>
    </location>
</feature>
<organism evidence="2 3">
    <name type="scientific">Burkholderia anthina</name>
    <dbReference type="NCBI Taxonomy" id="179879"/>
    <lineage>
        <taxon>Bacteria</taxon>
        <taxon>Pseudomonadati</taxon>
        <taxon>Pseudomonadota</taxon>
        <taxon>Betaproteobacteria</taxon>
        <taxon>Burkholderiales</taxon>
        <taxon>Burkholderiaceae</taxon>
        <taxon>Burkholderia</taxon>
        <taxon>Burkholderia cepacia complex</taxon>
    </lineage>
</organism>
<evidence type="ECO:0000256" key="1">
    <source>
        <dbReference type="SAM" id="MobiDB-lite"/>
    </source>
</evidence>
<feature type="compositionally biased region" description="Basic residues" evidence="1">
    <location>
        <begin position="99"/>
        <end position="111"/>
    </location>
</feature>
<name>A0A7T7AJD5_9BURK</name>
<feature type="compositionally biased region" description="Polar residues" evidence="1">
    <location>
        <begin position="241"/>
        <end position="254"/>
    </location>
</feature>
<dbReference type="KEGG" id="bann:JFN94_26000"/>
<accession>A0A7T7AJD5</accession>